<dbReference type="SMART" id="SM00471">
    <property type="entry name" value="HDc"/>
    <property type="match status" value="1"/>
</dbReference>
<dbReference type="InterPro" id="IPR006674">
    <property type="entry name" value="HD_domain"/>
</dbReference>
<reference evidence="3" key="1">
    <citation type="journal article" date="2019" name="Int. J. Syst. Evol. Microbiol.">
        <title>The Global Catalogue of Microorganisms (GCM) 10K type strain sequencing project: providing services to taxonomists for standard genome sequencing and annotation.</title>
        <authorList>
            <consortium name="The Broad Institute Genomics Platform"/>
            <consortium name="The Broad Institute Genome Sequencing Center for Infectious Disease"/>
            <person name="Wu L."/>
            <person name="Ma J."/>
        </authorList>
    </citation>
    <scope>NUCLEOTIDE SEQUENCE [LARGE SCALE GENOMIC DNA]</scope>
    <source>
        <strain evidence="3">JCM 17986</strain>
    </source>
</reference>
<dbReference type="SUPFAM" id="SSF109604">
    <property type="entry name" value="HD-domain/PDEase-like"/>
    <property type="match status" value="1"/>
</dbReference>
<name>A0ABP9HCB7_9ACTN</name>
<dbReference type="Proteomes" id="UP001500466">
    <property type="component" value="Unassembled WGS sequence"/>
</dbReference>
<evidence type="ECO:0000313" key="3">
    <source>
        <dbReference type="Proteomes" id="UP001500466"/>
    </source>
</evidence>
<dbReference type="InterPro" id="IPR006675">
    <property type="entry name" value="HDIG_dom"/>
</dbReference>
<proteinExistence type="predicted"/>
<dbReference type="RefSeq" id="WP_345676414.1">
    <property type="nucleotide sequence ID" value="NZ_BAABHS010000011.1"/>
</dbReference>
<dbReference type="EMBL" id="BAABHS010000011">
    <property type="protein sequence ID" value="GAA4967070.1"/>
    <property type="molecule type" value="Genomic_DNA"/>
</dbReference>
<evidence type="ECO:0000259" key="1">
    <source>
        <dbReference type="SMART" id="SM00471"/>
    </source>
</evidence>
<protein>
    <submittedName>
        <fullName evidence="2">HD domain-containing protein</fullName>
    </submittedName>
</protein>
<dbReference type="Pfam" id="PF01966">
    <property type="entry name" value="HD"/>
    <property type="match status" value="1"/>
</dbReference>
<sequence>MEIPTDQEIRELHQRLAPSPEAFERVYTHCRIVCELAEQIIDRRCLAVDVALVRAGCLLHDIGVYRLSGPPGEREHYIRHGVLGAGILGDLGFPETIRRFCSCHTGMGLTRDDILRQGLPIPVADYVPETVEEELVMYADKFHSKSRPPVFVGAAHYMVAVRRFGDDKAAKFEGLVDKYGEPDLAPLAASYGHKVV</sequence>
<dbReference type="InterPro" id="IPR003607">
    <property type="entry name" value="HD/PDEase_dom"/>
</dbReference>
<dbReference type="Gene3D" id="1.10.3210.10">
    <property type="entry name" value="Hypothetical protein af1432"/>
    <property type="match status" value="1"/>
</dbReference>
<dbReference type="CDD" id="cd00077">
    <property type="entry name" value="HDc"/>
    <property type="match status" value="1"/>
</dbReference>
<gene>
    <name evidence="2" type="ORF">GCM10023205_34780</name>
</gene>
<accession>A0ABP9HCB7</accession>
<evidence type="ECO:0000313" key="2">
    <source>
        <dbReference type="EMBL" id="GAA4967070.1"/>
    </source>
</evidence>
<organism evidence="2 3">
    <name type="scientific">Yinghuangia aomiensis</name>
    <dbReference type="NCBI Taxonomy" id="676205"/>
    <lineage>
        <taxon>Bacteria</taxon>
        <taxon>Bacillati</taxon>
        <taxon>Actinomycetota</taxon>
        <taxon>Actinomycetes</taxon>
        <taxon>Kitasatosporales</taxon>
        <taxon>Streptomycetaceae</taxon>
        <taxon>Yinghuangia</taxon>
    </lineage>
</organism>
<dbReference type="NCBIfam" id="TIGR00277">
    <property type="entry name" value="HDIG"/>
    <property type="match status" value="1"/>
</dbReference>
<comment type="caution">
    <text evidence="2">The sequence shown here is derived from an EMBL/GenBank/DDBJ whole genome shotgun (WGS) entry which is preliminary data.</text>
</comment>
<keyword evidence="3" id="KW-1185">Reference proteome</keyword>
<feature type="domain" description="HD/PDEase" evidence="1">
    <location>
        <begin position="22"/>
        <end position="154"/>
    </location>
</feature>